<dbReference type="STRING" id="316055.RPE_0178"/>
<evidence type="ECO:0000256" key="1">
    <source>
        <dbReference type="SAM" id="MobiDB-lite"/>
    </source>
</evidence>
<name>Q07V96_RHOP5</name>
<proteinExistence type="predicted"/>
<gene>
    <name evidence="3" type="ordered locus">RPE_0178</name>
</gene>
<feature type="compositionally biased region" description="Polar residues" evidence="1">
    <location>
        <begin position="52"/>
        <end position="68"/>
    </location>
</feature>
<evidence type="ECO:0000313" key="3">
    <source>
        <dbReference type="EMBL" id="ABJ04138.1"/>
    </source>
</evidence>
<organism evidence="3">
    <name type="scientific">Rhodopseudomonas palustris (strain BisA53)</name>
    <dbReference type="NCBI Taxonomy" id="316055"/>
    <lineage>
        <taxon>Bacteria</taxon>
        <taxon>Pseudomonadati</taxon>
        <taxon>Pseudomonadota</taxon>
        <taxon>Alphaproteobacteria</taxon>
        <taxon>Hyphomicrobiales</taxon>
        <taxon>Nitrobacteraceae</taxon>
        <taxon>Rhodopseudomonas</taxon>
    </lineage>
</organism>
<feature type="region of interest" description="Disordered" evidence="1">
    <location>
        <begin position="18"/>
        <end position="92"/>
    </location>
</feature>
<feature type="signal peptide" evidence="2">
    <location>
        <begin position="1"/>
        <end position="20"/>
    </location>
</feature>
<dbReference type="EMBL" id="CP000463">
    <property type="protein sequence ID" value="ABJ04138.1"/>
    <property type="molecule type" value="Genomic_DNA"/>
</dbReference>
<feature type="compositionally biased region" description="Polar residues" evidence="1">
    <location>
        <begin position="21"/>
        <end position="45"/>
    </location>
</feature>
<evidence type="ECO:0008006" key="4">
    <source>
        <dbReference type="Google" id="ProtNLM"/>
    </source>
</evidence>
<keyword evidence="2" id="KW-0732">Signal</keyword>
<dbReference type="AlphaFoldDB" id="Q07V96"/>
<sequence length="92" mass="8860">MKTSLIAIALSVALTGAAVAQPSQQGKAGANTSPTIDSANSSNQDSMRRPGDSTTQGTATGNSLSPGSGMTGSPHPSAQSNVGGSSSPSGTR</sequence>
<feature type="compositionally biased region" description="Polar residues" evidence="1">
    <location>
        <begin position="74"/>
        <end position="92"/>
    </location>
</feature>
<dbReference type="KEGG" id="rpe:RPE_0178"/>
<reference evidence="3" key="1">
    <citation type="submission" date="2006-09" db="EMBL/GenBank/DDBJ databases">
        <title>Complete sequence of Rhodopseudomonas palustris BisA53.</title>
        <authorList>
            <consortium name="US DOE Joint Genome Institute"/>
            <person name="Copeland A."/>
            <person name="Lucas S."/>
            <person name="Lapidus A."/>
            <person name="Barry K."/>
            <person name="Detter J.C."/>
            <person name="Glavina del Rio T."/>
            <person name="Hammon N."/>
            <person name="Israni S."/>
            <person name="Dalin E."/>
            <person name="Tice H."/>
            <person name="Pitluck S."/>
            <person name="Chain P."/>
            <person name="Malfatti S."/>
            <person name="Shin M."/>
            <person name="Vergez L."/>
            <person name="Schmutz J."/>
            <person name="Larimer F."/>
            <person name="Land M."/>
            <person name="Hauser L."/>
            <person name="Pelletier D.A."/>
            <person name="Kyrpides N."/>
            <person name="Kim E."/>
            <person name="Harwood C.S."/>
            <person name="Oda Y."/>
            <person name="Richardson P."/>
        </authorList>
    </citation>
    <scope>NUCLEOTIDE SEQUENCE [LARGE SCALE GENOMIC DNA]</scope>
    <source>
        <strain evidence="3">BisA53</strain>
    </source>
</reference>
<accession>Q07V96</accession>
<evidence type="ECO:0000256" key="2">
    <source>
        <dbReference type="SAM" id="SignalP"/>
    </source>
</evidence>
<protein>
    <recommendedName>
        <fullName evidence="4">Proteophosphoglycan ppg4</fullName>
    </recommendedName>
</protein>
<feature type="chain" id="PRO_5004166089" description="Proteophosphoglycan ppg4" evidence="2">
    <location>
        <begin position="21"/>
        <end position="92"/>
    </location>
</feature>
<dbReference type="HOGENOM" id="CLU_2411249_0_0_5"/>